<dbReference type="RefSeq" id="WP_319074095.1">
    <property type="nucleotide sequence ID" value="NZ_JAWWMZ010000005.1"/>
</dbReference>
<evidence type="ECO:0000313" key="1">
    <source>
        <dbReference type="EMBL" id="MDX4954806.1"/>
    </source>
</evidence>
<comment type="caution">
    <text evidence="1">The sequence shown here is derived from an EMBL/GenBank/DDBJ whole genome shotgun (WGS) entry which is preliminary data.</text>
</comment>
<organism evidence="1 2">
    <name type="scientific">Delftia acidovorans</name>
    <name type="common">Pseudomonas acidovorans</name>
    <name type="synonym">Comamonas acidovorans</name>
    <dbReference type="NCBI Taxonomy" id="80866"/>
    <lineage>
        <taxon>Bacteria</taxon>
        <taxon>Pseudomonadati</taxon>
        <taxon>Pseudomonadota</taxon>
        <taxon>Betaproteobacteria</taxon>
        <taxon>Burkholderiales</taxon>
        <taxon>Comamonadaceae</taxon>
        <taxon>Delftia</taxon>
    </lineage>
</organism>
<dbReference type="PROSITE" id="PS50096">
    <property type="entry name" value="IQ"/>
    <property type="match status" value="1"/>
</dbReference>
<protein>
    <recommendedName>
        <fullName evidence="3">DUF4105 domain-containing protein</fullName>
    </recommendedName>
</protein>
<proteinExistence type="predicted"/>
<reference evidence="1" key="1">
    <citation type="submission" date="2023-11" db="EMBL/GenBank/DDBJ databases">
        <title>Identification and selenium tolerance of Delftia acidovorans R3-25.</title>
        <authorList>
            <person name="Zhang S."/>
            <person name="Liu Y."/>
            <person name="Guo Y."/>
        </authorList>
    </citation>
    <scope>NUCLEOTIDE SEQUENCE</scope>
    <source>
        <strain evidence="1">R3-25</strain>
    </source>
</reference>
<accession>A0AAJ2R2W4</accession>
<gene>
    <name evidence="1" type="ORF">SGN30_15435</name>
</gene>
<dbReference type="EMBL" id="JAWWMZ010000005">
    <property type="protein sequence ID" value="MDX4954806.1"/>
    <property type="molecule type" value="Genomic_DNA"/>
</dbReference>
<dbReference type="Proteomes" id="UP001287445">
    <property type="component" value="Unassembled WGS sequence"/>
</dbReference>
<sequence>MATTARISGPVGRAAMNHPKDVFTVQQLLNGHMQRDPCRKLLREDGRWSRALERSIATFQQLSGSPVMTQGRIAPATRMFELLAQPPAIFGYERRMAQFMGSEPVIQGPTIEVFIFDGRFISSGSQWGHAAIDIDGKIYSRAPTKYAVLDREEYIYENIHRVKRDIIGLVIRLSNEEKSIIKKELDKRVKENKPYSITANSCSTNVAEILEMIGILSHDPRFKNNPSSGHLTSPKELLLAVSKSGRVIRKVNYSKAN</sequence>
<evidence type="ECO:0000313" key="2">
    <source>
        <dbReference type="Proteomes" id="UP001287445"/>
    </source>
</evidence>
<name>A0AAJ2R2W4_DELAC</name>
<dbReference type="AlphaFoldDB" id="A0AAJ2R2W4"/>
<evidence type="ECO:0008006" key="3">
    <source>
        <dbReference type="Google" id="ProtNLM"/>
    </source>
</evidence>